<dbReference type="NCBIfam" id="NF010738">
    <property type="entry name" value="PRK14140.1"/>
    <property type="match status" value="1"/>
</dbReference>
<accession>E5Y3N7</accession>
<dbReference type="GO" id="GO:0042803">
    <property type="term" value="F:protein homodimerization activity"/>
    <property type="evidence" value="ECO:0007669"/>
    <property type="project" value="InterPro"/>
</dbReference>
<keyword evidence="15" id="KW-1185">Reference proteome</keyword>
<dbReference type="EMBL" id="ADCP02000001">
    <property type="protein sequence ID" value="EFV45378.1"/>
    <property type="molecule type" value="Genomic_DNA"/>
</dbReference>
<reference evidence="14 15" key="1">
    <citation type="submission" date="2010-10" db="EMBL/GenBank/DDBJ databases">
        <authorList>
            <consortium name="The Broad Institute Genome Sequencing Platform"/>
            <person name="Ward D."/>
            <person name="Earl A."/>
            <person name="Feldgarden M."/>
            <person name="Young S.K."/>
            <person name="Gargeya S."/>
            <person name="Zeng Q."/>
            <person name="Alvarado L."/>
            <person name="Berlin A."/>
            <person name="Bochicchio J."/>
            <person name="Chapman S.B."/>
            <person name="Chen Z."/>
            <person name="Freedman E."/>
            <person name="Gellesch M."/>
            <person name="Goldberg J."/>
            <person name="Griggs A."/>
            <person name="Gujja S."/>
            <person name="Heilman E."/>
            <person name="Heiman D."/>
            <person name="Howarth C."/>
            <person name="Mehta T."/>
            <person name="Neiman D."/>
            <person name="Pearson M."/>
            <person name="Roberts A."/>
            <person name="Saif S."/>
            <person name="Shea T."/>
            <person name="Shenoy N."/>
            <person name="Sisk P."/>
            <person name="Stolte C."/>
            <person name="Sykes S."/>
            <person name="White J."/>
            <person name="Yandava C."/>
            <person name="Allen-Vercoe E."/>
            <person name="Sibley C."/>
            <person name="Ambrose C.E."/>
            <person name="Strauss J."/>
            <person name="Daigneault M."/>
            <person name="Haas B."/>
            <person name="Nusbaum C."/>
            <person name="Birren B."/>
        </authorList>
    </citation>
    <scope>NUCLEOTIDE SEQUENCE [LARGE SCALE GENOMIC DNA]</scope>
    <source>
        <strain evidence="14 15">3_1_6</strain>
    </source>
</reference>
<evidence type="ECO:0000256" key="3">
    <source>
        <dbReference type="ARBA" id="ARBA00011738"/>
    </source>
</evidence>
<evidence type="ECO:0000256" key="11">
    <source>
        <dbReference type="RuleBase" id="RU000639"/>
    </source>
</evidence>
<dbReference type="RefSeq" id="WP_005025249.1">
    <property type="nucleotide sequence ID" value="NZ_KE150238.1"/>
</dbReference>
<evidence type="ECO:0000256" key="5">
    <source>
        <dbReference type="ARBA" id="ARBA00023016"/>
    </source>
</evidence>
<dbReference type="GO" id="GO:0006457">
    <property type="term" value="P:protein folding"/>
    <property type="evidence" value="ECO:0007669"/>
    <property type="project" value="InterPro"/>
</dbReference>
<organism evidence="14 15">
    <name type="scientific">Bilophila wadsworthia (strain 3_1_6)</name>
    <dbReference type="NCBI Taxonomy" id="563192"/>
    <lineage>
        <taxon>Bacteria</taxon>
        <taxon>Pseudomonadati</taxon>
        <taxon>Thermodesulfobacteriota</taxon>
        <taxon>Desulfovibrionia</taxon>
        <taxon>Desulfovibrionales</taxon>
        <taxon>Desulfovibrionaceae</taxon>
        <taxon>Bilophila</taxon>
    </lineage>
</organism>
<dbReference type="FunFam" id="2.30.22.10:FF:000001">
    <property type="entry name" value="Protein GrpE"/>
    <property type="match status" value="1"/>
</dbReference>
<evidence type="ECO:0000256" key="4">
    <source>
        <dbReference type="ARBA" id="ARBA00022490"/>
    </source>
</evidence>
<dbReference type="STRING" id="563192.HMPREF0179_00798"/>
<keyword evidence="6 10" id="KW-0143">Chaperone</keyword>
<reference evidence="14 15" key="2">
    <citation type="submission" date="2013-04" db="EMBL/GenBank/DDBJ databases">
        <title>The Genome Sequence of Bilophila wadsworthia 3_1_6.</title>
        <authorList>
            <consortium name="The Broad Institute Genomics Platform"/>
            <person name="Earl A."/>
            <person name="Ward D."/>
            <person name="Feldgarden M."/>
            <person name="Gevers D."/>
            <person name="Sibley C."/>
            <person name="Strauss J."/>
            <person name="Allen-Vercoe E."/>
            <person name="Walker B."/>
            <person name="Young S."/>
            <person name="Zeng Q."/>
            <person name="Gargeya S."/>
            <person name="Fitzgerald M."/>
            <person name="Haas B."/>
            <person name="Abouelleil A."/>
            <person name="Allen A.W."/>
            <person name="Alvarado L."/>
            <person name="Arachchi H.M."/>
            <person name="Berlin A.M."/>
            <person name="Chapman S.B."/>
            <person name="Gainer-Dewar J."/>
            <person name="Goldberg J."/>
            <person name="Griggs A."/>
            <person name="Gujja S."/>
            <person name="Hansen M."/>
            <person name="Howarth C."/>
            <person name="Imamovic A."/>
            <person name="Ireland A."/>
            <person name="Larimer J."/>
            <person name="McCowan C."/>
            <person name="Murphy C."/>
            <person name="Pearson M."/>
            <person name="Poon T.W."/>
            <person name="Priest M."/>
            <person name="Roberts A."/>
            <person name="Saif S."/>
            <person name="Shea T."/>
            <person name="Sisk P."/>
            <person name="Sykes S."/>
            <person name="Wortman J."/>
            <person name="Nusbaum C."/>
            <person name="Birren B."/>
        </authorList>
    </citation>
    <scope>NUCLEOTIDE SEQUENCE [LARGE SCALE GENOMIC DNA]</scope>
    <source>
        <strain evidence="14 15">3_1_6</strain>
    </source>
</reference>
<dbReference type="PRINTS" id="PR00773">
    <property type="entry name" value="GRPEPROTEIN"/>
</dbReference>
<evidence type="ECO:0000256" key="6">
    <source>
        <dbReference type="ARBA" id="ARBA00023186"/>
    </source>
</evidence>
<dbReference type="HAMAP" id="MF_01151">
    <property type="entry name" value="GrpE"/>
    <property type="match status" value="1"/>
</dbReference>
<dbReference type="OrthoDB" id="9789811at2"/>
<dbReference type="GO" id="GO:0051082">
    <property type="term" value="F:unfolded protein binding"/>
    <property type="evidence" value="ECO:0007669"/>
    <property type="project" value="TreeGrafter"/>
</dbReference>
<gene>
    <name evidence="10" type="primary">grpE</name>
    <name evidence="14" type="ORF">HMPREF0179_00798</name>
</gene>
<evidence type="ECO:0000313" key="15">
    <source>
        <dbReference type="Proteomes" id="UP000006034"/>
    </source>
</evidence>
<comment type="function">
    <text evidence="7 10 11">Participates actively in the response to hyperosmotic and heat shock by preventing the aggregation of stress-denatured proteins, in association with DnaK and GrpE. It is the nucleotide exchange factor for DnaK and may function as a thermosensor. Unfolded proteins bind initially to DnaJ; upon interaction with the DnaJ-bound protein, DnaK hydrolyzes its bound ATP, resulting in the formation of a stable complex. GrpE releases ADP from DnaK; ATP binding to DnaK triggers the release of the substrate protein, thus completing the reaction cycle. Several rounds of ATP-dependent interactions between DnaJ, DnaK and GrpE are required for fully efficient folding.</text>
</comment>
<comment type="subcellular location">
    <subcellularLocation>
        <location evidence="1 10">Cytoplasm</location>
    </subcellularLocation>
</comment>
<evidence type="ECO:0000256" key="1">
    <source>
        <dbReference type="ARBA" id="ARBA00004496"/>
    </source>
</evidence>
<proteinExistence type="inferred from homology"/>
<dbReference type="GeneID" id="78085935"/>
<dbReference type="eggNOG" id="COG0576">
    <property type="taxonomic scope" value="Bacteria"/>
</dbReference>
<evidence type="ECO:0000256" key="9">
    <source>
        <dbReference type="ARBA" id="ARBA00076414"/>
    </source>
</evidence>
<keyword evidence="4 10" id="KW-0963">Cytoplasm</keyword>
<protein>
    <recommendedName>
        <fullName evidence="8 10">Protein GrpE</fullName>
    </recommendedName>
    <alternativeName>
        <fullName evidence="9 10">HSP-70 cofactor</fullName>
    </alternativeName>
</protein>
<evidence type="ECO:0000256" key="12">
    <source>
        <dbReference type="RuleBase" id="RU004478"/>
    </source>
</evidence>
<evidence type="ECO:0000256" key="10">
    <source>
        <dbReference type="HAMAP-Rule" id="MF_01151"/>
    </source>
</evidence>
<keyword evidence="5 10" id="KW-0346">Stress response</keyword>
<dbReference type="PANTHER" id="PTHR21237">
    <property type="entry name" value="GRPE PROTEIN"/>
    <property type="match status" value="1"/>
</dbReference>
<sequence length="188" mass="21192">MTDTRDPQTEKGQNGATEENLAETAQAPEKTLEEQFREEICPTCTVKAEADETRLRALAEMENFKKRIQRDHDEYMRYASEPVLKDLLPALDSLDLAIQYGGSDETCKSLLTGVIMTRKLLLDALKNHGFDVAGEVGEPFNPDVHDAVSYEERDDMEPGLVSTLHQRGYRLKDRLLRPAKVSVSRKPA</sequence>
<dbReference type="InterPro" id="IPR009012">
    <property type="entry name" value="GrpE_head"/>
</dbReference>
<feature type="region of interest" description="Disordered" evidence="13">
    <location>
        <begin position="1"/>
        <end position="36"/>
    </location>
</feature>
<dbReference type="GO" id="GO:0051087">
    <property type="term" value="F:protein-folding chaperone binding"/>
    <property type="evidence" value="ECO:0007669"/>
    <property type="project" value="InterPro"/>
</dbReference>
<comment type="caution">
    <text evidence="14">The sequence shown here is derived from an EMBL/GenBank/DDBJ whole genome shotgun (WGS) entry which is preliminary data.</text>
</comment>
<evidence type="ECO:0000256" key="8">
    <source>
        <dbReference type="ARBA" id="ARBA00072274"/>
    </source>
</evidence>
<dbReference type="GO" id="GO:0000774">
    <property type="term" value="F:adenyl-nucleotide exchange factor activity"/>
    <property type="evidence" value="ECO:0007669"/>
    <property type="project" value="InterPro"/>
</dbReference>
<dbReference type="HOGENOM" id="CLU_057217_6_3_7"/>
<dbReference type="PANTHER" id="PTHR21237:SF23">
    <property type="entry name" value="GRPE PROTEIN HOMOLOG, MITOCHONDRIAL"/>
    <property type="match status" value="1"/>
</dbReference>
<dbReference type="Pfam" id="PF01025">
    <property type="entry name" value="GrpE"/>
    <property type="match status" value="1"/>
</dbReference>
<dbReference type="Gene3D" id="2.30.22.10">
    <property type="entry name" value="Head domain of nucleotide exchange factor GrpE"/>
    <property type="match status" value="1"/>
</dbReference>
<dbReference type="SUPFAM" id="SSF51064">
    <property type="entry name" value="Head domain of nucleotide exchange factor GrpE"/>
    <property type="match status" value="1"/>
</dbReference>
<comment type="similarity">
    <text evidence="2 10 12">Belongs to the GrpE family.</text>
</comment>
<evidence type="ECO:0000256" key="13">
    <source>
        <dbReference type="SAM" id="MobiDB-lite"/>
    </source>
</evidence>
<evidence type="ECO:0000256" key="2">
    <source>
        <dbReference type="ARBA" id="ARBA00009054"/>
    </source>
</evidence>
<dbReference type="InterPro" id="IPR000740">
    <property type="entry name" value="GrpE"/>
</dbReference>
<dbReference type="InterPro" id="IPR013805">
    <property type="entry name" value="GrpE_CC"/>
</dbReference>
<dbReference type="SUPFAM" id="SSF58014">
    <property type="entry name" value="Coiled-coil domain of nucleotide exchange factor GrpE"/>
    <property type="match status" value="1"/>
</dbReference>
<dbReference type="Proteomes" id="UP000006034">
    <property type="component" value="Unassembled WGS sequence"/>
</dbReference>
<comment type="subunit">
    <text evidence="3 10">Homodimer.</text>
</comment>
<dbReference type="Gene3D" id="3.90.20.20">
    <property type="match status" value="1"/>
</dbReference>
<dbReference type="CDD" id="cd00446">
    <property type="entry name" value="GrpE"/>
    <property type="match status" value="1"/>
</dbReference>
<evidence type="ECO:0000313" key="14">
    <source>
        <dbReference type="EMBL" id="EFV45378.1"/>
    </source>
</evidence>
<dbReference type="AlphaFoldDB" id="E5Y3N7"/>
<dbReference type="GO" id="GO:0005829">
    <property type="term" value="C:cytosol"/>
    <property type="evidence" value="ECO:0007669"/>
    <property type="project" value="TreeGrafter"/>
</dbReference>
<evidence type="ECO:0000256" key="7">
    <source>
        <dbReference type="ARBA" id="ARBA00053401"/>
    </source>
</evidence>
<dbReference type="PROSITE" id="PS01071">
    <property type="entry name" value="GRPE"/>
    <property type="match status" value="1"/>
</dbReference>
<name>E5Y3N7_BILW3</name>